<reference evidence="1" key="2">
    <citation type="journal article" date="2023" name="IMA Fungus">
        <title>Comparative genomic study of the Penicillium genus elucidates a diverse pangenome and 15 lateral gene transfer events.</title>
        <authorList>
            <person name="Petersen C."/>
            <person name="Sorensen T."/>
            <person name="Nielsen M.R."/>
            <person name="Sondergaard T.E."/>
            <person name="Sorensen J.L."/>
            <person name="Fitzpatrick D.A."/>
            <person name="Frisvad J.C."/>
            <person name="Nielsen K.L."/>
        </authorList>
    </citation>
    <scope>NUCLEOTIDE SEQUENCE</scope>
    <source>
        <strain evidence="1">IBT 29495</strain>
    </source>
</reference>
<name>A0A9X0C717_9EURO</name>
<reference evidence="1" key="1">
    <citation type="submission" date="2022-12" db="EMBL/GenBank/DDBJ databases">
        <authorList>
            <person name="Petersen C."/>
        </authorList>
    </citation>
    <scope>NUCLEOTIDE SEQUENCE</scope>
    <source>
        <strain evidence="1">IBT 29495</strain>
    </source>
</reference>
<sequence>MPADWALGSLIIAVIALLISREFPMTLLMKTIIATCLRWFCFESALCDSAVWDDLPDAYFHSHQNCASDLPGACGKKRAVKKPQDLDLMRKYFHTDVKTLLMCFMSTIDDKGAWLFNHDASSNSYTFMFSKFGKPSFLALKRHSNYFEADIHAPCRDCHIVNRRTKTELERIIVSGAPPWYQQILQNKHHVAFRFPEPNDRSMARAGWIVAIGLGDANALPYFGTSFGNFRSLSPSSHHRGPSKGSSYWQGCQYLQGFICDQIGKQFPENELVQVTNQAIRGMLDDHTGSGISRFLNHTPLENAVCSGRYTEGLDASDIEFAINVFNSLYLAESDIQRLRGIMLPVLAGSIRGLHRVLQYLNSRSFQLRGDFNDLVVQNSPVFLGY</sequence>
<dbReference type="Proteomes" id="UP001149954">
    <property type="component" value="Unassembled WGS sequence"/>
</dbReference>
<comment type="caution">
    <text evidence="1">The sequence shown here is derived from an EMBL/GenBank/DDBJ whole genome shotgun (WGS) entry which is preliminary data.</text>
</comment>
<protein>
    <submittedName>
        <fullName evidence="1">Uncharacterized protein</fullName>
    </submittedName>
</protein>
<keyword evidence="2" id="KW-1185">Reference proteome</keyword>
<evidence type="ECO:0000313" key="2">
    <source>
        <dbReference type="Proteomes" id="UP001149954"/>
    </source>
</evidence>
<proteinExistence type="predicted"/>
<dbReference type="OrthoDB" id="4268264at2759"/>
<dbReference type="AlphaFoldDB" id="A0A9X0C717"/>
<evidence type="ECO:0000313" key="1">
    <source>
        <dbReference type="EMBL" id="KAJ5504604.1"/>
    </source>
</evidence>
<gene>
    <name evidence="1" type="ORF">N7463_007478</name>
</gene>
<organism evidence="1 2">
    <name type="scientific">Penicillium fimorum</name>
    <dbReference type="NCBI Taxonomy" id="1882269"/>
    <lineage>
        <taxon>Eukaryota</taxon>
        <taxon>Fungi</taxon>
        <taxon>Dikarya</taxon>
        <taxon>Ascomycota</taxon>
        <taxon>Pezizomycotina</taxon>
        <taxon>Eurotiomycetes</taxon>
        <taxon>Eurotiomycetidae</taxon>
        <taxon>Eurotiales</taxon>
        <taxon>Aspergillaceae</taxon>
        <taxon>Penicillium</taxon>
    </lineage>
</organism>
<dbReference type="EMBL" id="JAPWDS010000003">
    <property type="protein sequence ID" value="KAJ5504604.1"/>
    <property type="molecule type" value="Genomic_DNA"/>
</dbReference>
<accession>A0A9X0C717</accession>